<gene>
    <name evidence="3" type="ORF">SAMN05216223_104398</name>
</gene>
<proteinExistence type="predicted"/>
<sequence length="416" mass="41577">MSGRAKVRVRVGGAAFAALGALAGSLAGASAAGADDGGGLPYTQVEQVAKGVTYGQFTVDGAKGPVTGYMLTADLSDPRVRVNLLTPGAVAARAPVSQLADAAQAVGAVNGDFFNISEEHAGVTPTGSSDGPEISSGRALKAAVPNSQRFGPAMPPGETTQDVLGVGVDRRARLDRLALVGSVRTRQGSYPLGGFNQYALPEGGIGAYTSGWGTISRERAVCGSDTARGAACSTDTYEVTVRGGRVTAVADTPGEGAIEPGSTVLVGRDAGADTLRTLKVGDRADVGERLAPSGSHVPYTFAVGGFPVLRDGAALAGLDAKTAAVRTAAGFGDHGRTLYLLALDGTAAADPGLTVAEVADVMRRAGADDAVNLDGGGSTTMVTRTPDAPAATVRNNPSGVAERPVANAVGVFSTGR</sequence>
<evidence type="ECO:0000313" key="4">
    <source>
        <dbReference type="Proteomes" id="UP000236754"/>
    </source>
</evidence>
<dbReference type="PANTHER" id="PTHR40446">
    <property type="entry name" value="N-ACETYLGLUCOSAMINE-1-PHOSPHODIESTER ALPHA-N-ACETYLGLUCOSAMINIDASE"/>
    <property type="match status" value="1"/>
</dbReference>
<reference evidence="3 4" key="1">
    <citation type="submission" date="2016-10" db="EMBL/GenBank/DDBJ databases">
        <authorList>
            <person name="de Groot N.N."/>
        </authorList>
    </citation>
    <scope>NUCLEOTIDE SEQUENCE [LARGE SCALE GENOMIC DNA]</scope>
    <source>
        <strain evidence="3 4">CGMCC 4.2023</strain>
    </source>
</reference>
<evidence type="ECO:0000256" key="1">
    <source>
        <dbReference type="SAM" id="SignalP"/>
    </source>
</evidence>
<dbReference type="RefSeq" id="WP_103885657.1">
    <property type="nucleotide sequence ID" value="NZ_FNVU01000004.1"/>
</dbReference>
<feature type="signal peptide" evidence="1">
    <location>
        <begin position="1"/>
        <end position="34"/>
    </location>
</feature>
<dbReference type="Pfam" id="PF09992">
    <property type="entry name" value="NAGPA"/>
    <property type="match status" value="1"/>
</dbReference>
<dbReference type="InterPro" id="IPR018711">
    <property type="entry name" value="NAGPA"/>
</dbReference>
<dbReference type="Proteomes" id="UP000236754">
    <property type="component" value="Unassembled WGS sequence"/>
</dbReference>
<evidence type="ECO:0000313" key="3">
    <source>
        <dbReference type="EMBL" id="SEG33275.1"/>
    </source>
</evidence>
<name>A0A1H5ZC27_9ACTN</name>
<feature type="chain" id="PRO_5009291390" description="Phosphodiester glycosidase domain-containing protein" evidence="1">
    <location>
        <begin position="35"/>
        <end position="416"/>
    </location>
</feature>
<protein>
    <recommendedName>
        <fullName evidence="2">Phosphodiester glycosidase domain-containing protein</fullName>
    </recommendedName>
</protein>
<keyword evidence="1" id="KW-0732">Signal</keyword>
<dbReference type="AlphaFoldDB" id="A0A1H5ZC27"/>
<dbReference type="PANTHER" id="PTHR40446:SF2">
    <property type="entry name" value="N-ACETYLGLUCOSAMINE-1-PHOSPHODIESTER ALPHA-N-ACETYLGLUCOSAMINIDASE"/>
    <property type="match status" value="1"/>
</dbReference>
<organism evidence="3 4">
    <name type="scientific">Actinacidiphila yanglinensis</name>
    <dbReference type="NCBI Taxonomy" id="310779"/>
    <lineage>
        <taxon>Bacteria</taxon>
        <taxon>Bacillati</taxon>
        <taxon>Actinomycetota</taxon>
        <taxon>Actinomycetes</taxon>
        <taxon>Kitasatosporales</taxon>
        <taxon>Streptomycetaceae</taxon>
        <taxon>Actinacidiphila</taxon>
    </lineage>
</organism>
<evidence type="ECO:0000259" key="2">
    <source>
        <dbReference type="Pfam" id="PF09992"/>
    </source>
</evidence>
<keyword evidence="4" id="KW-1185">Reference proteome</keyword>
<feature type="domain" description="Phosphodiester glycosidase" evidence="2">
    <location>
        <begin position="236"/>
        <end position="412"/>
    </location>
</feature>
<dbReference type="EMBL" id="FNVU01000004">
    <property type="protein sequence ID" value="SEG33275.1"/>
    <property type="molecule type" value="Genomic_DNA"/>
</dbReference>
<dbReference type="OrthoDB" id="9809781at2"/>
<accession>A0A1H5ZC27</accession>